<feature type="domain" description="TB" evidence="12">
    <location>
        <begin position="373"/>
        <end position="425"/>
    </location>
</feature>
<dbReference type="AlphaFoldDB" id="A0AAV2J7I6"/>
<dbReference type="CDD" id="cd00054">
    <property type="entry name" value="EGF_CA"/>
    <property type="match status" value="5"/>
</dbReference>
<evidence type="ECO:0000259" key="11">
    <source>
        <dbReference type="PROSITE" id="PS50026"/>
    </source>
</evidence>
<keyword evidence="5" id="KW-0732">Signal</keyword>
<reference evidence="13 14" key="1">
    <citation type="submission" date="2024-04" db="EMBL/GenBank/DDBJ databases">
        <authorList>
            <person name="Waldvogel A.-M."/>
            <person name="Schoenle A."/>
        </authorList>
    </citation>
    <scope>NUCLEOTIDE SEQUENCE [LARGE SCALE GENOMIC DNA]</scope>
</reference>
<evidence type="ECO:0000259" key="12">
    <source>
        <dbReference type="PROSITE" id="PS51364"/>
    </source>
</evidence>
<feature type="disulfide bond" evidence="9">
    <location>
        <begin position="172"/>
        <end position="181"/>
    </location>
</feature>
<keyword evidence="8" id="KW-0325">Glycoprotein</keyword>
<dbReference type="InterPro" id="IPR018097">
    <property type="entry name" value="EGF_Ca-bd_CS"/>
</dbReference>
<comment type="subcellular location">
    <subcellularLocation>
        <location evidence="1">Secreted</location>
        <location evidence="1">Extracellular space</location>
        <location evidence="1">Extracellular matrix</location>
    </subcellularLocation>
</comment>
<dbReference type="EMBL" id="OZ035832">
    <property type="protein sequence ID" value="CAL1571314.1"/>
    <property type="molecule type" value="Genomic_DNA"/>
</dbReference>
<dbReference type="SUPFAM" id="SSF57581">
    <property type="entry name" value="TB module/8-cys domain"/>
    <property type="match status" value="2"/>
</dbReference>
<feature type="disulfide bond" evidence="9">
    <location>
        <begin position="154"/>
        <end position="164"/>
    </location>
</feature>
<dbReference type="PANTHER" id="PTHR24050:SF27">
    <property type="entry name" value="FIBRILLIN-1"/>
    <property type="match status" value="1"/>
</dbReference>
<dbReference type="InterPro" id="IPR009030">
    <property type="entry name" value="Growth_fac_rcpt_cys_sf"/>
</dbReference>
<comment type="caution">
    <text evidence="9">Lacks conserved residue(s) required for the propagation of feature annotation.</text>
</comment>
<keyword evidence="14" id="KW-1185">Reference proteome</keyword>
<dbReference type="FunFam" id="2.10.25.10:FF:000017">
    <property type="entry name" value="latent-transforming growth factor beta-binding protein 4 isoform X1"/>
    <property type="match status" value="1"/>
</dbReference>
<dbReference type="PROSITE" id="PS00022">
    <property type="entry name" value="EGF_1"/>
    <property type="match status" value="1"/>
</dbReference>
<dbReference type="InterPro" id="IPR017878">
    <property type="entry name" value="TB_dom"/>
</dbReference>
<dbReference type="Proteomes" id="UP001497482">
    <property type="component" value="Chromosome 10"/>
</dbReference>
<evidence type="ECO:0000256" key="1">
    <source>
        <dbReference type="ARBA" id="ARBA00004498"/>
    </source>
</evidence>
<evidence type="ECO:0000256" key="4">
    <source>
        <dbReference type="ARBA" id="ARBA00022536"/>
    </source>
</evidence>
<name>A0AAV2J7I6_KNICA</name>
<evidence type="ECO:0000256" key="3">
    <source>
        <dbReference type="ARBA" id="ARBA00022530"/>
    </source>
</evidence>
<evidence type="ECO:0000256" key="7">
    <source>
        <dbReference type="ARBA" id="ARBA00023157"/>
    </source>
</evidence>
<dbReference type="PROSITE" id="PS50026">
    <property type="entry name" value="EGF_3"/>
    <property type="match status" value="2"/>
</dbReference>
<dbReference type="SUPFAM" id="SSF57196">
    <property type="entry name" value="EGF/Laminin"/>
    <property type="match status" value="3"/>
</dbReference>
<dbReference type="FunFam" id="3.90.290.10:FF:000001">
    <property type="entry name" value="Latent-transforming growth factor beta-binding protein 3 isoform 1"/>
    <property type="match status" value="1"/>
</dbReference>
<dbReference type="Pfam" id="PF07645">
    <property type="entry name" value="EGF_CA"/>
    <property type="match status" value="5"/>
</dbReference>
<evidence type="ECO:0000256" key="5">
    <source>
        <dbReference type="ARBA" id="ARBA00022729"/>
    </source>
</evidence>
<dbReference type="GO" id="GO:0005509">
    <property type="term" value="F:calcium ion binding"/>
    <property type="evidence" value="ECO:0007669"/>
    <property type="project" value="InterPro"/>
</dbReference>
<evidence type="ECO:0000313" key="13">
    <source>
        <dbReference type="EMBL" id="CAL1571314.1"/>
    </source>
</evidence>
<dbReference type="PROSITE" id="PS01187">
    <property type="entry name" value="EGF_CA"/>
    <property type="match status" value="2"/>
</dbReference>
<dbReference type="InterPro" id="IPR052235">
    <property type="entry name" value="Nephronectin_domain"/>
</dbReference>
<dbReference type="PROSITE" id="PS00010">
    <property type="entry name" value="ASX_HYDROXYL"/>
    <property type="match status" value="1"/>
</dbReference>
<dbReference type="PANTHER" id="PTHR24050">
    <property type="entry name" value="PA14 DOMAIN-CONTAINING PROTEIN"/>
    <property type="match status" value="1"/>
</dbReference>
<accession>A0AAV2J7I6</accession>
<evidence type="ECO:0000256" key="6">
    <source>
        <dbReference type="ARBA" id="ARBA00022737"/>
    </source>
</evidence>
<feature type="region of interest" description="Disordered" evidence="10">
    <location>
        <begin position="464"/>
        <end position="619"/>
    </location>
</feature>
<feature type="compositionally biased region" description="Low complexity" evidence="10">
    <location>
        <begin position="555"/>
        <end position="569"/>
    </location>
</feature>
<dbReference type="InterPro" id="IPR036773">
    <property type="entry name" value="TB_dom_sf"/>
</dbReference>
<keyword evidence="7 9" id="KW-1015">Disulfide bond</keyword>
<dbReference type="PROSITE" id="PS51364">
    <property type="entry name" value="TB"/>
    <property type="match status" value="2"/>
</dbReference>
<keyword evidence="6" id="KW-0677">Repeat</keyword>
<protein>
    <submittedName>
        <fullName evidence="13">Uncharacterized protein</fullName>
    </submittedName>
</protein>
<dbReference type="InterPro" id="IPR000742">
    <property type="entry name" value="EGF"/>
</dbReference>
<evidence type="ECO:0000256" key="2">
    <source>
        <dbReference type="ARBA" id="ARBA00022525"/>
    </source>
</evidence>
<keyword evidence="2" id="KW-0964">Secreted</keyword>
<dbReference type="Gene3D" id="2.10.25.10">
    <property type="entry name" value="Laminin"/>
    <property type="match status" value="6"/>
</dbReference>
<evidence type="ECO:0000256" key="9">
    <source>
        <dbReference type="PROSITE-ProRule" id="PRU00076"/>
    </source>
</evidence>
<dbReference type="InterPro" id="IPR000152">
    <property type="entry name" value="EGF-type_Asp/Asn_hydroxyl_site"/>
</dbReference>
<dbReference type="SMART" id="SM00181">
    <property type="entry name" value="EGF"/>
    <property type="match status" value="5"/>
</dbReference>
<dbReference type="SUPFAM" id="SSF57184">
    <property type="entry name" value="Growth factor receptor domain"/>
    <property type="match status" value="1"/>
</dbReference>
<feature type="disulfide bond" evidence="9">
    <location>
        <begin position="680"/>
        <end position="690"/>
    </location>
</feature>
<dbReference type="FunFam" id="2.10.25.10:FF:000014">
    <property type="entry name" value="Latent-transforming growth factor beta-binding protein 3"/>
    <property type="match status" value="1"/>
</dbReference>
<proteinExistence type="predicted"/>
<feature type="domain" description="TB" evidence="12">
    <location>
        <begin position="289"/>
        <end position="334"/>
    </location>
</feature>
<dbReference type="Pfam" id="PF00683">
    <property type="entry name" value="TB"/>
    <property type="match status" value="1"/>
</dbReference>
<organism evidence="13 14">
    <name type="scientific">Knipowitschia caucasica</name>
    <name type="common">Caucasian dwarf goby</name>
    <name type="synonym">Pomatoschistus caucasicus</name>
    <dbReference type="NCBI Taxonomy" id="637954"/>
    <lineage>
        <taxon>Eukaryota</taxon>
        <taxon>Metazoa</taxon>
        <taxon>Chordata</taxon>
        <taxon>Craniata</taxon>
        <taxon>Vertebrata</taxon>
        <taxon>Euteleostomi</taxon>
        <taxon>Actinopterygii</taxon>
        <taxon>Neopterygii</taxon>
        <taxon>Teleostei</taxon>
        <taxon>Neoteleostei</taxon>
        <taxon>Acanthomorphata</taxon>
        <taxon>Gobiaria</taxon>
        <taxon>Gobiiformes</taxon>
        <taxon>Gobioidei</taxon>
        <taxon>Gobiidae</taxon>
        <taxon>Gobiinae</taxon>
        <taxon>Knipowitschia</taxon>
    </lineage>
</organism>
<dbReference type="InterPro" id="IPR001881">
    <property type="entry name" value="EGF-like_Ca-bd_dom"/>
</dbReference>
<keyword evidence="3" id="KW-0272">Extracellular matrix</keyword>
<dbReference type="InterPro" id="IPR049883">
    <property type="entry name" value="NOTCH1_EGF-like"/>
</dbReference>
<keyword evidence="4 9" id="KW-0245">EGF-like domain</keyword>
<dbReference type="SMART" id="SM00179">
    <property type="entry name" value="EGF_CA"/>
    <property type="match status" value="6"/>
</dbReference>
<evidence type="ECO:0000313" key="14">
    <source>
        <dbReference type="Proteomes" id="UP001497482"/>
    </source>
</evidence>
<feature type="compositionally biased region" description="Polar residues" evidence="10">
    <location>
        <begin position="528"/>
        <end position="537"/>
    </location>
</feature>
<feature type="compositionally biased region" description="Polar residues" evidence="10">
    <location>
        <begin position="570"/>
        <end position="581"/>
    </location>
</feature>
<feature type="compositionally biased region" description="Low complexity" evidence="10">
    <location>
        <begin position="598"/>
        <end position="617"/>
    </location>
</feature>
<feature type="domain" description="EGF-like" evidence="11">
    <location>
        <begin position="676"/>
        <end position="713"/>
    </location>
</feature>
<evidence type="ECO:0000256" key="10">
    <source>
        <dbReference type="SAM" id="MobiDB-lite"/>
    </source>
</evidence>
<dbReference type="FunFam" id="2.10.25.10:FF:000475">
    <property type="entry name" value="latent-transforming growth factor beta-binding protein 1 isoform X3"/>
    <property type="match status" value="2"/>
</dbReference>
<feature type="domain" description="EGF-like" evidence="11">
    <location>
        <begin position="150"/>
        <end position="182"/>
    </location>
</feature>
<dbReference type="Gene3D" id="3.90.290.10">
    <property type="entry name" value="TGF-beta binding (TB) domain"/>
    <property type="match status" value="2"/>
</dbReference>
<evidence type="ECO:0000256" key="8">
    <source>
        <dbReference type="ARBA" id="ARBA00023180"/>
    </source>
</evidence>
<gene>
    <name evidence="13" type="ORF">KC01_LOCUS3440</name>
</gene>
<sequence>MRLVVKLSVRELQALLLKKASGGRADKMAALLMRHMERQRGRTVTPATDNITMATGRGHNNVTMTTDHNNIVAIETAASVRERVIHTSRGQYTLRFSKDAQSPERPERLQVTFKPTVCRLRCTRGRCVNVCELANLTTVSSGAEEGAPFRVFVCPLLCQNGGLCLQKDRCACPPNFTGKFCQLNAMANHSAASPPFSANQQLTHSQFLLPLGDSPETHTAGAPGRPMVHVRVQHPPEASVEVHQVIKVPASQRAGVTAGSAGFPAPGSRGVQAQSVSGTGTFNHNSGFKYCFREVTAGQCSSPLPGLRSRDTCCRGGGRGWGIEDCTICTDKDSSHNCPTGYERVDGKCEEGFILDASHGLCISHRVISEEKGQCFRVVSSGSCSLPILRSITKQICCCSRVGKAWGPDCLRCPPFGSAAFKETCPAGPGYHYSASALQFTQRAIEQLGHRGAPLIPFNITHTGLSLDPDPVQTKPSPDAVQTKPSPDAVQTKPSPDAVQTKPSPDAIQTRPSPDAVQTRPSPPLIHTSPNRQNAPASPQIRPVPAQPEARRPSSHGSSPSSSTSGSTSRQGQQNPRQSQPLLGVSHTPEQTRSRPHSPVTTTTSKPRPRVTTTTTKPRLRIPVTIMTTRPPAVRDVDECADPSQCPGQMCLNSVGSYRCVSCRHGYRLLNRQCIDVDECRQAPCTNGRCENTPGSYRCVCHQGYRLLNNTCEDVDECADPSQCPGQMCLNSVGSYRCVSCRHGYRLLNRQCIDVDECEEKGACPGQMCINSEGSYSCVSCRHGYSLVGGVCTDVDECADPSQCPGQTCLNSVGSYRCMQQLKLRSAQHLRTGKQGCRARRSLGMNHGLRNDVHCEDEAAQPEEQHLFGT</sequence>
<dbReference type="PROSITE" id="PS01186">
    <property type="entry name" value="EGF_2"/>
    <property type="match status" value="1"/>
</dbReference>